<accession>A0A0A9GWF3</accession>
<organism evidence="1">
    <name type="scientific">Arundo donax</name>
    <name type="common">Giant reed</name>
    <name type="synonym">Donax arundinaceus</name>
    <dbReference type="NCBI Taxonomy" id="35708"/>
    <lineage>
        <taxon>Eukaryota</taxon>
        <taxon>Viridiplantae</taxon>
        <taxon>Streptophyta</taxon>
        <taxon>Embryophyta</taxon>
        <taxon>Tracheophyta</taxon>
        <taxon>Spermatophyta</taxon>
        <taxon>Magnoliopsida</taxon>
        <taxon>Liliopsida</taxon>
        <taxon>Poales</taxon>
        <taxon>Poaceae</taxon>
        <taxon>PACMAD clade</taxon>
        <taxon>Arundinoideae</taxon>
        <taxon>Arundineae</taxon>
        <taxon>Arundo</taxon>
    </lineage>
</organism>
<proteinExistence type="predicted"/>
<dbReference type="AlphaFoldDB" id="A0A0A9GWF3"/>
<dbReference type="EMBL" id="GBRH01171005">
    <property type="protein sequence ID" value="JAE26891.1"/>
    <property type="molecule type" value="Transcribed_RNA"/>
</dbReference>
<evidence type="ECO:0000313" key="1">
    <source>
        <dbReference type="EMBL" id="JAE26891.1"/>
    </source>
</evidence>
<reference evidence="1" key="1">
    <citation type="submission" date="2014-09" db="EMBL/GenBank/DDBJ databases">
        <authorList>
            <person name="Magalhaes I.L.F."/>
            <person name="Oliveira U."/>
            <person name="Santos F.R."/>
            <person name="Vidigal T.H.D.A."/>
            <person name="Brescovit A.D."/>
            <person name="Santos A.J."/>
        </authorList>
    </citation>
    <scope>NUCLEOTIDE SEQUENCE</scope>
    <source>
        <tissue evidence="1">Shoot tissue taken approximately 20 cm above the soil surface</tissue>
    </source>
</reference>
<sequence length="30" mass="3323">MIYGCDSKSSVERILYSPTPTQVVVDSFSL</sequence>
<name>A0A0A9GWF3_ARUDO</name>
<reference evidence="1" key="2">
    <citation type="journal article" date="2015" name="Data Brief">
        <title>Shoot transcriptome of the giant reed, Arundo donax.</title>
        <authorList>
            <person name="Barrero R.A."/>
            <person name="Guerrero F.D."/>
            <person name="Moolhuijzen P."/>
            <person name="Goolsby J.A."/>
            <person name="Tidwell J."/>
            <person name="Bellgard S.E."/>
            <person name="Bellgard M.I."/>
        </authorList>
    </citation>
    <scope>NUCLEOTIDE SEQUENCE</scope>
    <source>
        <tissue evidence="1">Shoot tissue taken approximately 20 cm above the soil surface</tissue>
    </source>
</reference>
<protein>
    <submittedName>
        <fullName evidence="1">Uncharacterized protein</fullName>
    </submittedName>
</protein>